<evidence type="ECO:0000313" key="3">
    <source>
        <dbReference type="EMBL" id="KAJ3431666.1"/>
    </source>
</evidence>
<sequence length="192" mass="22062">MAETNQSVEIVNEEKSIFKKFLRFDDDWVDLSFTCPPLTSVPLKYLTPKLKEINLSNNELTEFPEELYQCKELMHLYLSFNKITNLPDIGEKFPNLVTLDLSYNNLVVLPDLSKFKSLEVLILSSNKIESVPESIGELKQLKQVYLDNNVINEMPKSFQSLTLNVSRLEGNKLHQKASRVLSGLISKRLLLK</sequence>
<gene>
    <name evidence="3" type="ORF">M0812_20581</name>
    <name evidence="4" type="ORF">M0813_25965</name>
</gene>
<evidence type="ECO:0000313" key="5">
    <source>
        <dbReference type="Proteomes" id="UP001146793"/>
    </source>
</evidence>
<organism evidence="3 5">
    <name type="scientific">Anaeramoeba flamelloides</name>
    <dbReference type="NCBI Taxonomy" id="1746091"/>
    <lineage>
        <taxon>Eukaryota</taxon>
        <taxon>Metamonada</taxon>
        <taxon>Anaeramoebidae</taxon>
        <taxon>Anaeramoeba</taxon>
    </lineage>
</organism>
<keyword evidence="6" id="KW-1185">Reference proteome</keyword>
<evidence type="ECO:0000313" key="4">
    <source>
        <dbReference type="EMBL" id="KAJ6238740.1"/>
    </source>
</evidence>
<accession>A0AAV7YSK3</accession>
<proteinExistence type="predicted"/>
<name>A0AAV7YSK3_9EUKA</name>
<comment type="caution">
    <text evidence="3">The sequence shown here is derived from an EMBL/GenBank/DDBJ whole genome shotgun (WGS) entry which is preliminary data.</text>
</comment>
<evidence type="ECO:0000256" key="2">
    <source>
        <dbReference type="ARBA" id="ARBA00022737"/>
    </source>
</evidence>
<dbReference type="InterPro" id="IPR003591">
    <property type="entry name" value="Leu-rich_rpt_typical-subtyp"/>
</dbReference>
<dbReference type="Pfam" id="PF13855">
    <property type="entry name" value="LRR_8"/>
    <property type="match status" value="1"/>
</dbReference>
<keyword evidence="1" id="KW-0433">Leucine-rich repeat</keyword>
<dbReference type="GO" id="GO:0005737">
    <property type="term" value="C:cytoplasm"/>
    <property type="evidence" value="ECO:0007669"/>
    <property type="project" value="TreeGrafter"/>
</dbReference>
<evidence type="ECO:0000256" key="1">
    <source>
        <dbReference type="ARBA" id="ARBA00022614"/>
    </source>
</evidence>
<dbReference type="EMBL" id="JANTQA010000047">
    <property type="protein sequence ID" value="KAJ3431666.1"/>
    <property type="molecule type" value="Genomic_DNA"/>
</dbReference>
<reference evidence="3" key="2">
    <citation type="submission" date="2022-08" db="EMBL/GenBank/DDBJ databases">
        <title>Novel sulphate-reducing endosymbionts in the free-living metamonad Anaeramoeba.</title>
        <authorList>
            <person name="Jerlstrom-Hultqvist J."/>
            <person name="Cepicka I."/>
            <person name="Gallot-Lavallee L."/>
            <person name="Salas-Leiva D."/>
            <person name="Curtis B.A."/>
            <person name="Zahonova K."/>
            <person name="Pipaliya S."/>
            <person name="Dacks J."/>
            <person name="Roger A.J."/>
        </authorList>
    </citation>
    <scope>NUCLEOTIDE SEQUENCE</scope>
    <source>
        <strain evidence="3">Busselton2</strain>
    </source>
</reference>
<protein>
    <submittedName>
        <fullName evidence="3">S-cell enriched with leucine-rich repeat-containing protein slra-related</fullName>
    </submittedName>
</protein>
<dbReference type="AlphaFoldDB" id="A0AAV7YSK3"/>
<dbReference type="EMBL" id="JAOAOG010000232">
    <property type="protein sequence ID" value="KAJ6238740.1"/>
    <property type="molecule type" value="Genomic_DNA"/>
</dbReference>
<dbReference type="PANTHER" id="PTHR48051">
    <property type="match status" value="1"/>
</dbReference>
<keyword evidence="2" id="KW-0677">Repeat</keyword>
<reference evidence="4" key="1">
    <citation type="submission" date="2022-08" db="EMBL/GenBank/DDBJ databases">
        <title>Novel sulfate-reducing endosymbionts in the free-living metamonad Anaeramoeba.</title>
        <authorList>
            <person name="Jerlstrom-Hultqvist J."/>
            <person name="Cepicka I."/>
            <person name="Gallot-Lavallee L."/>
            <person name="Salas-Leiva D."/>
            <person name="Curtis B.A."/>
            <person name="Zahonova K."/>
            <person name="Pipaliya S."/>
            <person name="Dacks J."/>
            <person name="Roger A.J."/>
        </authorList>
    </citation>
    <scope>NUCLEOTIDE SEQUENCE</scope>
    <source>
        <strain evidence="4">Schooner1</strain>
    </source>
</reference>
<dbReference type="InterPro" id="IPR050216">
    <property type="entry name" value="LRR_domain-containing"/>
</dbReference>
<dbReference type="Proteomes" id="UP001150062">
    <property type="component" value="Unassembled WGS sequence"/>
</dbReference>
<dbReference type="InterPro" id="IPR025875">
    <property type="entry name" value="Leu-rich_rpt_4"/>
</dbReference>
<dbReference type="SMART" id="SM00364">
    <property type="entry name" value="LRR_BAC"/>
    <property type="match status" value="4"/>
</dbReference>
<dbReference type="InterPro" id="IPR001611">
    <property type="entry name" value="Leu-rich_rpt"/>
</dbReference>
<dbReference type="Gene3D" id="3.80.10.10">
    <property type="entry name" value="Ribonuclease Inhibitor"/>
    <property type="match status" value="2"/>
</dbReference>
<dbReference type="Pfam" id="PF12799">
    <property type="entry name" value="LRR_4"/>
    <property type="match status" value="1"/>
</dbReference>
<dbReference type="PANTHER" id="PTHR48051:SF1">
    <property type="entry name" value="RAS SUPPRESSOR PROTEIN 1"/>
    <property type="match status" value="1"/>
</dbReference>
<dbReference type="SMART" id="SM00369">
    <property type="entry name" value="LRR_TYP"/>
    <property type="match status" value="5"/>
</dbReference>
<dbReference type="InterPro" id="IPR032675">
    <property type="entry name" value="LRR_dom_sf"/>
</dbReference>
<dbReference type="Proteomes" id="UP001146793">
    <property type="component" value="Unassembled WGS sequence"/>
</dbReference>
<dbReference type="SUPFAM" id="SSF52058">
    <property type="entry name" value="L domain-like"/>
    <property type="match status" value="1"/>
</dbReference>
<evidence type="ECO:0000313" key="6">
    <source>
        <dbReference type="Proteomes" id="UP001150062"/>
    </source>
</evidence>
<dbReference type="PROSITE" id="PS51450">
    <property type="entry name" value="LRR"/>
    <property type="match status" value="4"/>
</dbReference>